<protein>
    <submittedName>
        <fullName evidence="1">LEA 2 domain-containing protein</fullName>
    </submittedName>
</protein>
<dbReference type="Proteomes" id="UP000829398">
    <property type="component" value="Chromosome 8"/>
</dbReference>
<accession>A0ACB8IRA9</accession>
<gene>
    <name evidence="1" type="ORF">KPL71_024387</name>
</gene>
<proteinExistence type="predicted"/>
<dbReference type="EMBL" id="CM039177">
    <property type="protein sequence ID" value="KAH9699513.1"/>
    <property type="molecule type" value="Genomic_DNA"/>
</dbReference>
<name>A0ACB8IRA9_CITSI</name>
<comment type="caution">
    <text evidence="1">The sequence shown here is derived from an EMBL/GenBank/DDBJ whole genome shotgun (WGS) entry which is preliminary data.</text>
</comment>
<sequence length="251" mass="28362">MENSRPATGYPAPTHNGYPPPNTAYPYSAPPPQSQPYSYPPYYQPPTRRNNLLRPLVVAAVAVTVILGCALLIFWLVVRPRIPEFHLTSLSVSNFSTNQSQVTGNWDAAIEAYNPNKKMRVSYYDVVSGIYYDGNYLTRTPLPPFSQDTRERTPLSAKFSVIDSYVERKVLDSINAERARGAVKFDFRLEAIAGFKYGGWRTRRRLVRVWCPDVPVNVSSKGSGSLVGGARKCRFRYSFTFMSFWIILGKV</sequence>
<evidence type="ECO:0000313" key="2">
    <source>
        <dbReference type="Proteomes" id="UP000829398"/>
    </source>
</evidence>
<organism evidence="1 2">
    <name type="scientific">Citrus sinensis</name>
    <name type="common">Sweet orange</name>
    <name type="synonym">Citrus aurantium var. sinensis</name>
    <dbReference type="NCBI Taxonomy" id="2711"/>
    <lineage>
        <taxon>Eukaryota</taxon>
        <taxon>Viridiplantae</taxon>
        <taxon>Streptophyta</taxon>
        <taxon>Embryophyta</taxon>
        <taxon>Tracheophyta</taxon>
        <taxon>Spermatophyta</taxon>
        <taxon>Magnoliopsida</taxon>
        <taxon>eudicotyledons</taxon>
        <taxon>Gunneridae</taxon>
        <taxon>Pentapetalae</taxon>
        <taxon>rosids</taxon>
        <taxon>malvids</taxon>
        <taxon>Sapindales</taxon>
        <taxon>Rutaceae</taxon>
        <taxon>Aurantioideae</taxon>
        <taxon>Citrus</taxon>
    </lineage>
</organism>
<reference evidence="2" key="1">
    <citation type="journal article" date="2023" name="Hortic. Res.">
        <title>A chromosome-level phased genome enabling allele-level studies in sweet orange: a case study on citrus Huanglongbing tolerance.</title>
        <authorList>
            <person name="Wu B."/>
            <person name="Yu Q."/>
            <person name="Deng Z."/>
            <person name="Duan Y."/>
            <person name="Luo F."/>
            <person name="Gmitter F. Jr."/>
        </authorList>
    </citation>
    <scope>NUCLEOTIDE SEQUENCE [LARGE SCALE GENOMIC DNA]</scope>
    <source>
        <strain evidence="2">cv. Valencia</strain>
    </source>
</reference>
<keyword evidence="2" id="KW-1185">Reference proteome</keyword>
<evidence type="ECO:0000313" key="1">
    <source>
        <dbReference type="EMBL" id="KAH9699513.1"/>
    </source>
</evidence>